<comment type="caution">
    <text evidence="2">The sequence shown here is derived from an EMBL/GenBank/DDBJ whole genome shotgun (WGS) entry which is preliminary data.</text>
</comment>
<evidence type="ECO:0000313" key="2">
    <source>
        <dbReference type="EMBL" id="KAF2262360.1"/>
    </source>
</evidence>
<keyword evidence="1" id="KW-1133">Transmembrane helix</keyword>
<protein>
    <submittedName>
        <fullName evidence="2">Uncharacterized protein</fullName>
    </submittedName>
</protein>
<accession>A0A9P4K988</accession>
<proteinExistence type="predicted"/>
<reference evidence="3" key="1">
    <citation type="journal article" date="2020" name="Stud. Mycol.">
        <title>101 Dothideomycetes genomes: A test case for predicting lifestyles and emergence of pathogens.</title>
        <authorList>
            <person name="Haridas S."/>
            <person name="Albert R."/>
            <person name="Binder M."/>
            <person name="Bloem J."/>
            <person name="LaButti K."/>
            <person name="Salamov A."/>
            <person name="Andreopoulos B."/>
            <person name="Baker S."/>
            <person name="Barry K."/>
            <person name="Bills G."/>
            <person name="Bluhm B."/>
            <person name="Cannon C."/>
            <person name="Castanera R."/>
            <person name="Culley D."/>
            <person name="Daum C."/>
            <person name="Ezra D."/>
            <person name="Gonzalez J."/>
            <person name="Henrissat B."/>
            <person name="Kuo A."/>
            <person name="Liang C."/>
            <person name="Lipzen A."/>
            <person name="Lutzoni F."/>
            <person name="Magnuson J."/>
            <person name="Mondo S."/>
            <person name="Nolan M."/>
            <person name="Ohm R."/>
            <person name="Pangilinan J."/>
            <person name="Park H.-J."/>
            <person name="Ramirez L."/>
            <person name="Alfaro M."/>
            <person name="Sun H."/>
            <person name="Tritt A."/>
            <person name="Yoshinaga Y."/>
            <person name="Zwiers L.-H."/>
            <person name="Turgeon B."/>
            <person name="Goodwin S."/>
            <person name="Spatafora J."/>
            <person name="Crous P."/>
            <person name="Grigoriev I."/>
        </authorList>
    </citation>
    <scope>NUCLEOTIDE SEQUENCE [LARGE SCALE GENOMIC DNA]</scope>
    <source>
        <strain evidence="3">CBS 304.66</strain>
    </source>
</reference>
<dbReference type="Proteomes" id="UP000800093">
    <property type="component" value="Unassembled WGS sequence"/>
</dbReference>
<organism evidence="2 3">
    <name type="scientific">Lojkania enalia</name>
    <dbReference type="NCBI Taxonomy" id="147567"/>
    <lineage>
        <taxon>Eukaryota</taxon>
        <taxon>Fungi</taxon>
        <taxon>Dikarya</taxon>
        <taxon>Ascomycota</taxon>
        <taxon>Pezizomycotina</taxon>
        <taxon>Dothideomycetes</taxon>
        <taxon>Pleosporomycetidae</taxon>
        <taxon>Pleosporales</taxon>
        <taxon>Pleosporales incertae sedis</taxon>
        <taxon>Lojkania</taxon>
    </lineage>
</organism>
<keyword evidence="1" id="KW-0472">Membrane</keyword>
<dbReference type="EMBL" id="ML986641">
    <property type="protein sequence ID" value="KAF2262360.1"/>
    <property type="molecule type" value="Genomic_DNA"/>
</dbReference>
<sequence>MPGAVLAFLELSRIARQTIDSEDMQAMRCAAMPCHAMHEGAMSTAKGRGERVRWSSFRTQQQIQLHVHPLLLSSLNRADDDRCPTSEPGCFLISRACGRGRLVRSDLPIQLFIMFSCDIELVGLGARFDIVEDWGKRMRGRGGVLIGWGCCLLGLWSGEVWVVLCGLRVVYGWGLRRIVRDVSWNC</sequence>
<keyword evidence="3" id="KW-1185">Reference proteome</keyword>
<name>A0A9P4K988_9PLEO</name>
<feature type="non-terminal residue" evidence="2">
    <location>
        <position position="186"/>
    </location>
</feature>
<evidence type="ECO:0000313" key="3">
    <source>
        <dbReference type="Proteomes" id="UP000800093"/>
    </source>
</evidence>
<gene>
    <name evidence="2" type="ORF">CC78DRAFT_534851</name>
</gene>
<evidence type="ECO:0000256" key="1">
    <source>
        <dbReference type="SAM" id="Phobius"/>
    </source>
</evidence>
<feature type="transmembrane region" description="Helical" evidence="1">
    <location>
        <begin position="146"/>
        <end position="171"/>
    </location>
</feature>
<dbReference type="AlphaFoldDB" id="A0A9P4K988"/>
<keyword evidence="1" id="KW-0812">Transmembrane</keyword>